<evidence type="ECO:0000256" key="4">
    <source>
        <dbReference type="SAM" id="SignalP"/>
    </source>
</evidence>
<dbReference type="PRINTS" id="PR00722">
    <property type="entry name" value="CHYMOTRYPSIN"/>
</dbReference>
<evidence type="ECO:0000256" key="2">
    <source>
        <dbReference type="ARBA" id="ARBA00023157"/>
    </source>
</evidence>
<feature type="region of interest" description="Disordered" evidence="3">
    <location>
        <begin position="280"/>
        <end position="313"/>
    </location>
</feature>
<dbReference type="GO" id="GO:0006508">
    <property type="term" value="P:proteolysis"/>
    <property type="evidence" value="ECO:0007669"/>
    <property type="project" value="InterPro"/>
</dbReference>
<keyword evidence="2" id="KW-1015">Disulfide bond</keyword>
<keyword evidence="4" id="KW-0732">Signal</keyword>
<gene>
    <name evidence="6" type="ORF">H4R18_005175</name>
</gene>
<comment type="caution">
    <text evidence="6">The sequence shown here is derived from an EMBL/GenBank/DDBJ whole genome shotgun (WGS) entry which is preliminary data.</text>
</comment>
<feature type="chain" id="PRO_5040845064" description="Peptidase S1 domain-containing protein" evidence="4">
    <location>
        <begin position="18"/>
        <end position="337"/>
    </location>
</feature>
<reference evidence="6" key="1">
    <citation type="submission" date="2022-07" db="EMBL/GenBank/DDBJ databases">
        <title>Phylogenomic reconstructions and comparative analyses of Kickxellomycotina fungi.</title>
        <authorList>
            <person name="Reynolds N.K."/>
            <person name="Stajich J.E."/>
            <person name="Barry K."/>
            <person name="Grigoriev I.V."/>
            <person name="Crous P."/>
            <person name="Smith M.E."/>
        </authorList>
    </citation>
    <scope>NUCLEOTIDE SEQUENCE</scope>
    <source>
        <strain evidence="6">NBRC 105414</strain>
    </source>
</reference>
<dbReference type="GO" id="GO:0004252">
    <property type="term" value="F:serine-type endopeptidase activity"/>
    <property type="evidence" value="ECO:0007669"/>
    <property type="project" value="InterPro"/>
</dbReference>
<evidence type="ECO:0000313" key="7">
    <source>
        <dbReference type="Proteomes" id="UP001140217"/>
    </source>
</evidence>
<keyword evidence="7" id="KW-1185">Reference proteome</keyword>
<evidence type="ECO:0000256" key="1">
    <source>
        <dbReference type="ARBA" id="ARBA00007664"/>
    </source>
</evidence>
<dbReference type="InterPro" id="IPR001314">
    <property type="entry name" value="Peptidase_S1A"/>
</dbReference>
<organism evidence="6 7">
    <name type="scientific">Coemansia javaensis</name>
    <dbReference type="NCBI Taxonomy" id="2761396"/>
    <lineage>
        <taxon>Eukaryota</taxon>
        <taxon>Fungi</taxon>
        <taxon>Fungi incertae sedis</taxon>
        <taxon>Zoopagomycota</taxon>
        <taxon>Kickxellomycotina</taxon>
        <taxon>Kickxellomycetes</taxon>
        <taxon>Kickxellales</taxon>
        <taxon>Kickxellaceae</taxon>
        <taxon>Coemansia</taxon>
    </lineage>
</organism>
<dbReference type="InterPro" id="IPR050430">
    <property type="entry name" value="Peptidase_S1"/>
</dbReference>
<dbReference type="PROSITE" id="PS50240">
    <property type="entry name" value="TRYPSIN_DOM"/>
    <property type="match status" value="1"/>
</dbReference>
<evidence type="ECO:0000256" key="3">
    <source>
        <dbReference type="SAM" id="MobiDB-lite"/>
    </source>
</evidence>
<dbReference type="Gene3D" id="2.40.10.10">
    <property type="entry name" value="Trypsin-like serine proteases"/>
    <property type="match status" value="1"/>
</dbReference>
<dbReference type="CDD" id="cd00190">
    <property type="entry name" value="Tryp_SPc"/>
    <property type="match status" value="1"/>
</dbReference>
<name>A0A9W8HA10_9FUNG</name>
<comment type="similarity">
    <text evidence="1">Belongs to the peptidase S1 family.</text>
</comment>
<dbReference type="AlphaFoldDB" id="A0A9W8HA10"/>
<dbReference type="SMART" id="SM00020">
    <property type="entry name" value="Tryp_SPc"/>
    <property type="match status" value="1"/>
</dbReference>
<feature type="domain" description="Peptidase S1" evidence="5">
    <location>
        <begin position="29"/>
        <end position="274"/>
    </location>
</feature>
<dbReference type="PANTHER" id="PTHR24276">
    <property type="entry name" value="POLYSERASE-RELATED"/>
    <property type="match status" value="1"/>
</dbReference>
<evidence type="ECO:0000313" key="6">
    <source>
        <dbReference type="EMBL" id="KAJ2777395.1"/>
    </source>
</evidence>
<dbReference type="Pfam" id="PF00089">
    <property type="entry name" value="Trypsin"/>
    <property type="match status" value="1"/>
</dbReference>
<accession>A0A9W8HA10</accession>
<evidence type="ECO:0000259" key="5">
    <source>
        <dbReference type="PROSITE" id="PS50240"/>
    </source>
</evidence>
<dbReference type="OrthoDB" id="6380398at2759"/>
<dbReference type="InterPro" id="IPR043504">
    <property type="entry name" value="Peptidase_S1_PA_chymotrypsin"/>
</dbReference>
<sequence length="337" mass="33275">MKSAVLFGLAALAAAAARPGGPADPVPRIVGGRLADGDEFRSAAFIWMLNAADPGGYVCTGSLIAPGAVLTSAYCLHRNGTATYAASEITVKLNHTAPDLSEEKVAGGLAVSRTVIHPGFNATTLANDIALLILGKPADDVAPIKIYDGSYTAGMPVRAAGFGITKATDPNSLAPQLLVVDMAVGPASLCKKASPGYNPKTQICTDGTESKATCLGDNGGPLATPNGSGYALLAVTSHGPGDAGDAGSACGAKGTTGIYTYVAPYLSWIAKNANLKTSDISETPIPVPDGDGGSSSTSSTESSDDGGGSSESGAATVVHTGLATAAGAAVIAAALLL</sequence>
<dbReference type="Proteomes" id="UP001140217">
    <property type="component" value="Unassembled WGS sequence"/>
</dbReference>
<dbReference type="EMBL" id="JANBUL010000295">
    <property type="protein sequence ID" value="KAJ2777395.1"/>
    <property type="molecule type" value="Genomic_DNA"/>
</dbReference>
<protein>
    <recommendedName>
        <fullName evidence="5">Peptidase S1 domain-containing protein</fullName>
    </recommendedName>
</protein>
<proteinExistence type="inferred from homology"/>
<dbReference type="InterPro" id="IPR009003">
    <property type="entry name" value="Peptidase_S1_PA"/>
</dbReference>
<dbReference type="SUPFAM" id="SSF50494">
    <property type="entry name" value="Trypsin-like serine proteases"/>
    <property type="match status" value="1"/>
</dbReference>
<dbReference type="InterPro" id="IPR001254">
    <property type="entry name" value="Trypsin_dom"/>
</dbReference>
<dbReference type="PANTHER" id="PTHR24276:SF98">
    <property type="entry name" value="FI18310P1-RELATED"/>
    <property type="match status" value="1"/>
</dbReference>
<feature type="signal peptide" evidence="4">
    <location>
        <begin position="1"/>
        <end position="17"/>
    </location>
</feature>